<dbReference type="AlphaFoldDB" id="N6VTN5"/>
<keyword evidence="1" id="KW-0472">Membrane</keyword>
<dbReference type="OrthoDB" id="66028at2157"/>
<comment type="caution">
    <text evidence="3">The sequence shown here is derived from an EMBL/GenBank/DDBJ whole genome shotgun (WGS) entry which is preliminary data.</text>
</comment>
<name>N6VTN5_9EURY</name>
<keyword evidence="1" id="KW-0812">Transmembrane</keyword>
<reference evidence="3 4" key="1">
    <citation type="journal article" date="2013" name="Genome Announc.">
        <title>Draft Genome Sequence of a Highly Flagellated, Fast-Swimming Archaeon, Methanocaldococcus villosus Strain KIN24-T80 (DSM 22612).</title>
        <authorList>
            <person name="Thennarasu S."/>
            <person name="Polireddy D."/>
            <person name="Antony A."/>
            <person name="Yada M.R."/>
            <person name="Algarawi S."/>
            <person name="Sivakumar N."/>
        </authorList>
    </citation>
    <scope>NUCLEOTIDE SEQUENCE [LARGE SCALE GENOMIC DNA]</scope>
    <source>
        <strain evidence="3 4">KIN24-T80</strain>
    </source>
</reference>
<dbReference type="RefSeq" id="WP_004590142.1">
    <property type="nucleotide sequence ID" value="NZ_APMM01000013.1"/>
</dbReference>
<dbReference type="PATRIC" id="fig|1069083.5.peg.378"/>
<protein>
    <recommendedName>
        <fullName evidence="2">DUF2341 domain-containing protein</fullName>
    </recommendedName>
</protein>
<evidence type="ECO:0000313" key="4">
    <source>
        <dbReference type="Proteomes" id="UP000053695"/>
    </source>
</evidence>
<dbReference type="Pfam" id="PF10102">
    <property type="entry name" value="DUF2341"/>
    <property type="match status" value="1"/>
</dbReference>
<sequence length="525" mass="61552">MYYTQIALVLVLLVFTITSVFYNTIDLKTSEIKNEIEVKMISLAEKNIEHTINHNLDKIVNDVFINVSYTLMKEHRFFNNSSSAEECIENNITYILNKTLYNVCRDNFTIIVSHIRINPTSEPTRILLTGEVLLKYRKELENNVSIIINKEIGIIKEITLKEIPDPYVYNNKFYYNWSYCSPVDVNVSNGHHIFKIILNNTNFNYTLMKNPNDPSEIRIIGSSKIANEYILLPYWIEKWRYNNISVIWVNCSEDNLINGKIFILYNSSTKINRENPHKTFILFDNFNYLDNNSWEITGGCWINNGLLYVKGPYSKLSTKRSFSYNYELIFRANFSSVMKLDSENISEFIGFFKNDSNGIGFIYYNTSWGKEGLYVRYGQNLSKIPNFSKYLNNFYIYSVSWGEDRVSFRIYNEYYNLLYNKSINININENYPISICTEGVLNATVLVDWLVLKDVSNIIAIPQKPMRNILDYHEEKPKTYKGTIYYGDPEQYIKVNDGRYSIIGMFTNATYKWGSCGYKPKIEIE</sequence>
<dbReference type="STRING" id="1069083.GCA_000371805_00232"/>
<keyword evidence="1" id="KW-1133">Transmembrane helix</keyword>
<evidence type="ECO:0000256" key="1">
    <source>
        <dbReference type="SAM" id="Phobius"/>
    </source>
</evidence>
<accession>N6VTN5</accession>
<dbReference type="InterPro" id="IPR018765">
    <property type="entry name" value="DUF2341"/>
</dbReference>
<evidence type="ECO:0000259" key="2">
    <source>
        <dbReference type="Pfam" id="PF10102"/>
    </source>
</evidence>
<evidence type="ECO:0000313" key="3">
    <source>
        <dbReference type="EMBL" id="ENN96531.1"/>
    </source>
</evidence>
<gene>
    <name evidence="3" type="ORF">J422_01920</name>
</gene>
<feature type="transmembrane region" description="Helical" evidence="1">
    <location>
        <begin position="6"/>
        <end position="25"/>
    </location>
</feature>
<dbReference type="EMBL" id="APMM01000013">
    <property type="protein sequence ID" value="ENN96531.1"/>
    <property type="molecule type" value="Genomic_DNA"/>
</dbReference>
<organism evidence="3 4">
    <name type="scientific">Methanocaldococcus villosus KIN24-T80</name>
    <dbReference type="NCBI Taxonomy" id="1069083"/>
    <lineage>
        <taxon>Archaea</taxon>
        <taxon>Methanobacteriati</taxon>
        <taxon>Methanobacteriota</taxon>
        <taxon>Methanomada group</taxon>
        <taxon>Methanococci</taxon>
        <taxon>Methanococcales</taxon>
        <taxon>Methanocaldococcaceae</taxon>
        <taxon>Methanocaldococcus</taxon>
    </lineage>
</organism>
<proteinExistence type="predicted"/>
<dbReference type="Proteomes" id="UP000053695">
    <property type="component" value="Unassembled WGS sequence"/>
</dbReference>
<keyword evidence="4" id="KW-1185">Reference proteome</keyword>
<feature type="domain" description="DUF2341" evidence="2">
    <location>
        <begin position="214"/>
        <end position="296"/>
    </location>
</feature>